<evidence type="ECO:0000256" key="1">
    <source>
        <dbReference type="SAM" id="MobiDB-lite"/>
    </source>
</evidence>
<sequence>MAYYSSSYYEDDLVYQYNQTPYGSGYDSAPTHDFKAYSSYDSSSHQFFEHNSIPYYGAFNPPHSTSSIAYSTSTFSEPRSIEYDPNPYGGGYKSPHTHFVISYSTAEFNVPEFEDYDPTPYSGGYDIAQTYGKPLPASDEICYPRTTTDPNALFADGVTLGSITLPSEKEEIDGQALKPSHGAEQSLQNEEELQLHGGSDKDHDSHIEEPYQGEKGLGNASDDYYPRAGYGSGYGNGAAAAEEHGYHYDNSVPSQPPPSGYGLEAMDLCEGLFGYWPCISREKRRGDGQECAADEGSNRDLWKGTADYLFGSSYPYGERRDVRGNYGVPNYDYERHYQQQPLYMQADYDEDSWLNAH</sequence>
<reference evidence="3" key="1">
    <citation type="submission" date="2025-08" db="UniProtKB">
        <authorList>
            <consortium name="RefSeq"/>
        </authorList>
    </citation>
    <scope>IDENTIFICATION</scope>
    <source>
        <tissue evidence="3">Leaves</tissue>
    </source>
</reference>
<evidence type="ECO:0000313" key="3">
    <source>
        <dbReference type="RefSeq" id="XP_018818450.2"/>
    </source>
</evidence>
<feature type="compositionally biased region" description="Basic and acidic residues" evidence="1">
    <location>
        <begin position="198"/>
        <end position="209"/>
    </location>
</feature>
<dbReference type="RefSeq" id="XP_018818450.2">
    <property type="nucleotide sequence ID" value="XM_018962905.2"/>
</dbReference>
<dbReference type="Gramene" id="Jr03_18660_p1">
    <property type="protein sequence ID" value="cds.Jr03_18660_p1"/>
    <property type="gene ID" value="Jr03_18660"/>
</dbReference>
<dbReference type="PANTHER" id="PTHR33971:SF3">
    <property type="entry name" value="UBIQUITIN CARBOXYL-TERMINAL HYDROLASE 36"/>
    <property type="match status" value="1"/>
</dbReference>
<evidence type="ECO:0000313" key="2">
    <source>
        <dbReference type="Proteomes" id="UP000235220"/>
    </source>
</evidence>
<dbReference type="STRING" id="51240.A0A2I4EGD5"/>
<dbReference type="Proteomes" id="UP000235220">
    <property type="component" value="Chromosome 3"/>
</dbReference>
<dbReference type="AlphaFoldDB" id="A0A2I4EGD5"/>
<dbReference type="PANTHER" id="PTHR33971">
    <property type="entry name" value="OS06G0232000 PROTEIN"/>
    <property type="match status" value="1"/>
</dbReference>
<dbReference type="GO" id="GO:0070300">
    <property type="term" value="F:phosphatidic acid binding"/>
    <property type="evidence" value="ECO:0007669"/>
    <property type="project" value="InterPro"/>
</dbReference>
<proteinExistence type="predicted"/>
<feature type="region of interest" description="Disordered" evidence="1">
    <location>
        <begin position="171"/>
        <end position="222"/>
    </location>
</feature>
<dbReference type="GeneID" id="108989348"/>
<protein>
    <submittedName>
        <fullName evidence="3">Uncharacterized protein At5g39570</fullName>
    </submittedName>
</protein>
<dbReference type="FunCoup" id="A0A2I4EGD5">
    <property type="interactions" value="445"/>
</dbReference>
<gene>
    <name evidence="3" type="primary">LOC108989348</name>
</gene>
<dbReference type="InterPro" id="IPR038943">
    <property type="entry name" value="PLDrp1-like"/>
</dbReference>
<organism evidence="2 3">
    <name type="scientific">Juglans regia</name>
    <name type="common">English walnut</name>
    <dbReference type="NCBI Taxonomy" id="51240"/>
    <lineage>
        <taxon>Eukaryota</taxon>
        <taxon>Viridiplantae</taxon>
        <taxon>Streptophyta</taxon>
        <taxon>Embryophyta</taxon>
        <taxon>Tracheophyta</taxon>
        <taxon>Spermatophyta</taxon>
        <taxon>Magnoliopsida</taxon>
        <taxon>eudicotyledons</taxon>
        <taxon>Gunneridae</taxon>
        <taxon>Pentapetalae</taxon>
        <taxon>rosids</taxon>
        <taxon>fabids</taxon>
        <taxon>Fagales</taxon>
        <taxon>Juglandaceae</taxon>
        <taxon>Juglans</taxon>
    </lineage>
</organism>
<dbReference type="OrthoDB" id="768992at2759"/>
<name>A0A2I4EGD5_JUGRE</name>
<dbReference type="KEGG" id="jre:108989348"/>
<accession>A0A2I4EGD5</accession>
<keyword evidence="2" id="KW-1185">Reference proteome</keyword>